<sequence length="81" mass="9211">MNCNDDDGGVLGKYFDNDDKHIVHKSLNAILGFDIFIVNILASLSNYGQSKPPYRKFILSMDFFILLFSKLIDKQIPLSLN</sequence>
<dbReference type="Proteomes" id="UP000887458">
    <property type="component" value="Unassembled WGS sequence"/>
</dbReference>
<organism evidence="2 3">
    <name type="scientific">Dermatophagoides pteronyssinus</name>
    <name type="common">European house dust mite</name>
    <dbReference type="NCBI Taxonomy" id="6956"/>
    <lineage>
        <taxon>Eukaryota</taxon>
        <taxon>Metazoa</taxon>
        <taxon>Ecdysozoa</taxon>
        <taxon>Arthropoda</taxon>
        <taxon>Chelicerata</taxon>
        <taxon>Arachnida</taxon>
        <taxon>Acari</taxon>
        <taxon>Acariformes</taxon>
        <taxon>Sarcoptiformes</taxon>
        <taxon>Astigmata</taxon>
        <taxon>Psoroptidia</taxon>
        <taxon>Analgoidea</taxon>
        <taxon>Pyroglyphidae</taxon>
        <taxon>Dermatophagoidinae</taxon>
        <taxon>Dermatophagoides</taxon>
    </lineage>
</organism>
<reference evidence="2 3" key="2">
    <citation type="journal article" date="2022" name="Mol. Biol. Evol.">
        <title>Comparative Genomics Reveals Insights into the Divergent Evolution of Astigmatic Mites and Household Pest Adaptations.</title>
        <authorList>
            <person name="Xiong Q."/>
            <person name="Wan A.T."/>
            <person name="Liu X."/>
            <person name="Fung C.S."/>
            <person name="Xiao X."/>
            <person name="Malainual N."/>
            <person name="Hou J."/>
            <person name="Wang L."/>
            <person name="Wang M."/>
            <person name="Yang K.Y."/>
            <person name="Cui Y."/>
            <person name="Leung E.L."/>
            <person name="Nong W."/>
            <person name="Shin S.K."/>
            <person name="Au S.W."/>
            <person name="Jeong K.Y."/>
            <person name="Chew F.T."/>
            <person name="Hui J.H."/>
            <person name="Leung T.F."/>
            <person name="Tungtrongchitr A."/>
            <person name="Zhong N."/>
            <person name="Liu Z."/>
            <person name="Tsui S.K."/>
        </authorList>
    </citation>
    <scope>NUCLEOTIDE SEQUENCE [LARGE SCALE GENOMIC DNA]</scope>
    <source>
        <strain evidence="2">Derp</strain>
    </source>
</reference>
<keyword evidence="1" id="KW-0472">Membrane</keyword>
<proteinExistence type="predicted"/>
<accession>A0ABQ8JCG8</accession>
<keyword evidence="1" id="KW-0812">Transmembrane</keyword>
<protein>
    <submittedName>
        <fullName evidence="2">Uncharacterized protein</fullName>
    </submittedName>
</protein>
<gene>
    <name evidence="2" type="ORF">DERP_011225</name>
</gene>
<keyword evidence="3" id="KW-1185">Reference proteome</keyword>
<feature type="transmembrane region" description="Helical" evidence="1">
    <location>
        <begin position="22"/>
        <end position="42"/>
    </location>
</feature>
<keyword evidence="1" id="KW-1133">Transmembrane helix</keyword>
<dbReference type="EMBL" id="NJHN03000051">
    <property type="protein sequence ID" value="KAH9420309.1"/>
    <property type="molecule type" value="Genomic_DNA"/>
</dbReference>
<evidence type="ECO:0000313" key="2">
    <source>
        <dbReference type="EMBL" id="KAH9420309.1"/>
    </source>
</evidence>
<name>A0ABQ8JCG8_DERPT</name>
<comment type="caution">
    <text evidence="2">The sequence shown here is derived from an EMBL/GenBank/DDBJ whole genome shotgun (WGS) entry which is preliminary data.</text>
</comment>
<evidence type="ECO:0000256" key="1">
    <source>
        <dbReference type="SAM" id="Phobius"/>
    </source>
</evidence>
<reference evidence="2 3" key="1">
    <citation type="journal article" date="2018" name="J. Allergy Clin. Immunol.">
        <title>High-quality assembly of Dermatophagoides pteronyssinus genome and transcriptome reveals a wide range of novel allergens.</title>
        <authorList>
            <person name="Liu X.Y."/>
            <person name="Yang K.Y."/>
            <person name="Wang M.Q."/>
            <person name="Kwok J.S."/>
            <person name="Zeng X."/>
            <person name="Yang Z."/>
            <person name="Xiao X.J."/>
            <person name="Lau C.P."/>
            <person name="Li Y."/>
            <person name="Huang Z.M."/>
            <person name="Ba J.G."/>
            <person name="Yim A.K."/>
            <person name="Ouyang C.Y."/>
            <person name="Ngai S.M."/>
            <person name="Chan T.F."/>
            <person name="Leung E.L."/>
            <person name="Liu L."/>
            <person name="Liu Z.G."/>
            <person name="Tsui S.K."/>
        </authorList>
    </citation>
    <scope>NUCLEOTIDE SEQUENCE [LARGE SCALE GENOMIC DNA]</scope>
    <source>
        <strain evidence="2">Derp</strain>
    </source>
</reference>
<evidence type="ECO:0000313" key="3">
    <source>
        <dbReference type="Proteomes" id="UP000887458"/>
    </source>
</evidence>